<evidence type="ECO:0000313" key="1">
    <source>
        <dbReference type="EMBL" id="GFX93986.1"/>
    </source>
</evidence>
<proteinExistence type="predicted"/>
<sequence length="156" mass="17084">MDNEYKILKLNLRGATAHEGQGLLCPSQYTWPLGAEVYEQMSRSGGQSEASVKVPKPLAAVAEWSGYQIVAGLVTSSSPVPLKTSHHTEQFFTAENPLPITLIPKKGRDYGSPVVRVSDRGWPCHEFEPSTTKDQPRRGAMHVNSVDSTNVLPLVK</sequence>
<reference evidence="1" key="1">
    <citation type="submission" date="2020-08" db="EMBL/GenBank/DDBJ databases">
        <title>Multicomponent nature underlies the extraordinary mechanical properties of spider dragline silk.</title>
        <authorList>
            <person name="Kono N."/>
            <person name="Nakamura H."/>
            <person name="Mori M."/>
            <person name="Yoshida Y."/>
            <person name="Ohtoshi R."/>
            <person name="Malay A.D."/>
            <person name="Moran D.A.P."/>
            <person name="Tomita M."/>
            <person name="Numata K."/>
            <person name="Arakawa K."/>
        </authorList>
    </citation>
    <scope>NUCLEOTIDE SEQUENCE</scope>
</reference>
<organism evidence="1 2">
    <name type="scientific">Trichonephila clavipes</name>
    <name type="common">Golden silk orbweaver</name>
    <name type="synonym">Nephila clavipes</name>
    <dbReference type="NCBI Taxonomy" id="2585209"/>
    <lineage>
        <taxon>Eukaryota</taxon>
        <taxon>Metazoa</taxon>
        <taxon>Ecdysozoa</taxon>
        <taxon>Arthropoda</taxon>
        <taxon>Chelicerata</taxon>
        <taxon>Arachnida</taxon>
        <taxon>Araneae</taxon>
        <taxon>Araneomorphae</taxon>
        <taxon>Entelegynae</taxon>
        <taxon>Araneoidea</taxon>
        <taxon>Nephilidae</taxon>
        <taxon>Trichonephila</taxon>
    </lineage>
</organism>
<keyword evidence="2" id="KW-1185">Reference proteome</keyword>
<name>A0A8X6REY1_TRICX</name>
<gene>
    <name evidence="1" type="ORF">TNCV_3413481</name>
</gene>
<dbReference type="AlphaFoldDB" id="A0A8X6REY1"/>
<evidence type="ECO:0000313" key="2">
    <source>
        <dbReference type="Proteomes" id="UP000887159"/>
    </source>
</evidence>
<accession>A0A8X6REY1</accession>
<comment type="caution">
    <text evidence="1">The sequence shown here is derived from an EMBL/GenBank/DDBJ whole genome shotgun (WGS) entry which is preliminary data.</text>
</comment>
<dbReference type="EMBL" id="BMAU01021176">
    <property type="protein sequence ID" value="GFX93986.1"/>
    <property type="molecule type" value="Genomic_DNA"/>
</dbReference>
<protein>
    <submittedName>
        <fullName evidence="1">Uncharacterized protein</fullName>
    </submittedName>
</protein>
<dbReference type="Proteomes" id="UP000887159">
    <property type="component" value="Unassembled WGS sequence"/>
</dbReference>